<gene>
    <name evidence="3" type="ORF">GCU54_12950</name>
</gene>
<dbReference type="GO" id="GO:0000502">
    <property type="term" value="C:proteasome complex"/>
    <property type="evidence" value="ECO:0007669"/>
    <property type="project" value="UniProtKB-KW"/>
</dbReference>
<dbReference type="PANTHER" id="PTHR42307:SF2">
    <property type="entry name" value="PUP DEAMIDASE_DEPUPYLASE"/>
    <property type="match status" value="1"/>
</dbReference>
<dbReference type="GO" id="GO:0070490">
    <property type="term" value="P:protein pupylation"/>
    <property type="evidence" value="ECO:0007669"/>
    <property type="project" value="TreeGrafter"/>
</dbReference>
<proteinExistence type="inferred from homology"/>
<dbReference type="InterPro" id="IPR022366">
    <property type="entry name" value="Pup_deamidase"/>
</dbReference>
<dbReference type="GO" id="GO:0005524">
    <property type="term" value="F:ATP binding"/>
    <property type="evidence" value="ECO:0007669"/>
    <property type="project" value="TreeGrafter"/>
</dbReference>
<dbReference type="GO" id="GO:0010498">
    <property type="term" value="P:proteasomal protein catabolic process"/>
    <property type="evidence" value="ECO:0007669"/>
    <property type="project" value="InterPro"/>
</dbReference>
<dbReference type="NCBIfam" id="TIGR03688">
    <property type="entry name" value="depupylase_Dop"/>
    <property type="match status" value="1"/>
</dbReference>
<dbReference type="PIRSF" id="PIRSF018077">
    <property type="entry name" value="UCP018077"/>
    <property type="match status" value="1"/>
</dbReference>
<keyword evidence="3" id="KW-0647">Proteasome</keyword>
<dbReference type="Pfam" id="PF03136">
    <property type="entry name" value="Pup_ligase"/>
    <property type="match status" value="1"/>
</dbReference>
<name>A0A6P0GI54_9ACTN</name>
<dbReference type="RefSeq" id="WP_163477052.1">
    <property type="nucleotide sequence ID" value="NZ_JAAGWE010000020.1"/>
</dbReference>
<accession>A0A6P0GI54</accession>
<evidence type="ECO:0000256" key="1">
    <source>
        <dbReference type="ARBA" id="ARBA00009114"/>
    </source>
</evidence>
<evidence type="ECO:0000256" key="2">
    <source>
        <dbReference type="PIRSR" id="PIRSR018077-1"/>
    </source>
</evidence>
<comment type="similarity">
    <text evidence="1">Belongs to the Pup ligase/Pup deamidase family. Pup deamidase subfamily.</text>
</comment>
<dbReference type="InterPro" id="IPR004347">
    <property type="entry name" value="Pup_ligase/deamidase"/>
</dbReference>
<organism evidence="3 4">
    <name type="scientific">Geodermatophilus normandii</name>
    <dbReference type="NCBI Taxonomy" id="1137989"/>
    <lineage>
        <taxon>Bacteria</taxon>
        <taxon>Bacillati</taxon>
        <taxon>Actinomycetota</taxon>
        <taxon>Actinomycetes</taxon>
        <taxon>Geodermatophilales</taxon>
        <taxon>Geodermatophilaceae</taxon>
        <taxon>Geodermatophilus</taxon>
    </lineage>
</organism>
<dbReference type="Proteomes" id="UP000471126">
    <property type="component" value="Unassembled WGS sequence"/>
</dbReference>
<dbReference type="GO" id="GO:0008233">
    <property type="term" value="F:peptidase activity"/>
    <property type="evidence" value="ECO:0007669"/>
    <property type="project" value="InterPro"/>
</dbReference>
<reference evidence="3 4" key="1">
    <citation type="submission" date="2019-12" db="EMBL/GenBank/DDBJ databases">
        <title>WGS of CPCC 203550 I12A-02606.</title>
        <authorList>
            <person name="Jiang Z."/>
        </authorList>
    </citation>
    <scope>NUCLEOTIDE SEQUENCE [LARGE SCALE GENOMIC DNA]</scope>
    <source>
        <strain evidence="3 4">I12A-02606</strain>
    </source>
</reference>
<evidence type="ECO:0000313" key="3">
    <source>
        <dbReference type="EMBL" id="NEM06916.1"/>
    </source>
</evidence>
<evidence type="ECO:0000313" key="4">
    <source>
        <dbReference type="Proteomes" id="UP000471126"/>
    </source>
</evidence>
<protein>
    <submittedName>
        <fullName evidence="3">Proteasome accessory factor PafA2</fullName>
    </submittedName>
</protein>
<dbReference type="PANTHER" id="PTHR42307">
    <property type="entry name" value="PUP DEAMIDASE/DEPUPYLASE"/>
    <property type="match status" value="1"/>
</dbReference>
<sequence>MSARRVMGTEVEYGISVPGQPTANPTTLSSQVVNAWAVADAPTRRRPRWDFEEESPLRDARGFDLSPTNALDHTDLDEDSGMANVILTNGARLYVDHAHPEYSTPEVTNPRDVVLWDKAGERVMAEAARRAARIPGTQPIQLYKNNTDGKGASYGAHENYLMDRRTPFIDIIRGLIPFFVTRQVFAGAGRVGIGTEGRTQGFQLSSRADFFEVEVGLETTLKRPIINTRDEPHANPDEYRRLHVIIGDANLAELSTYLKVGTTSLVLAMIEARSLTEDLSIEEPVATLQAVSHDPSLTTLVRLRDGRRMTAIDVQRAYLDQAERFVDRGGDADEQTADVLQRWAEVLDDLSTDPMRLADRLDWPAKLRLLEGYRSRDGLSWGDSRLQLVDLQYSDVRPDKGLYHRLVARGSMRRLLTDEEVTRAMVTPPSDTRAFFRGECLRRFPAQVAAASWDSVVFDLGRENLVRIPTMEPLRGTRDHVGLLFESTSSAQELVDTITGG</sequence>
<dbReference type="GO" id="GO:0019941">
    <property type="term" value="P:modification-dependent protein catabolic process"/>
    <property type="evidence" value="ECO:0007669"/>
    <property type="project" value="InterPro"/>
</dbReference>
<dbReference type="GO" id="GO:0016811">
    <property type="term" value="F:hydrolase activity, acting on carbon-nitrogen (but not peptide) bonds, in linear amides"/>
    <property type="evidence" value="ECO:0007669"/>
    <property type="project" value="InterPro"/>
</dbReference>
<dbReference type="EMBL" id="JAAGWE010000020">
    <property type="protein sequence ID" value="NEM06916.1"/>
    <property type="molecule type" value="Genomic_DNA"/>
</dbReference>
<dbReference type="AlphaFoldDB" id="A0A6P0GI54"/>
<feature type="active site" description="Proton acceptor" evidence="2">
    <location>
        <position position="96"/>
    </location>
</feature>
<comment type="caution">
    <text evidence="3">The sequence shown here is derived from an EMBL/GenBank/DDBJ whole genome shotgun (WGS) entry which is preliminary data.</text>
</comment>